<dbReference type="PROSITE" id="PS50927">
    <property type="entry name" value="BULB_LECTIN"/>
    <property type="match status" value="1"/>
</dbReference>
<evidence type="ECO:0000256" key="4">
    <source>
        <dbReference type="ARBA" id="ARBA00022679"/>
    </source>
</evidence>
<sequence length="864" mass="95509">MGCFSFSFSFFFFICCVFLPSLTFSASISTHTISPDFTASHFQFTDTKGAFLRSQNGTFKATIDARPPSSKYYFSIVHNATDIIIWSANRNTPMSSSDKLSLTVNGLRVTNQITGQPLWSTPQFKSEISAMQLSETGNLVLVDAGNNTLWESFAHPTDTIVIGQRIPTGKSLQSAVTDEDMSVGDYRLEVTDRDVVLQWNKMNYWKLSTDLKADRNSNKSVSLMVMNDTGLYLLANDNSAVFQVAWNGSSSFRSGKLGPEGRFGIVRPLRSRSDKWGLEFAGPLEDCDLPLHCKEIGLCKRNRRGGICSCLPEFSSQNNGDCMPSASESSVNRSLSLPSACTAARNGSELTSSISYLKFGPGLDYFAINFKKPVKNNVTLSVCQDLCSQNCSCLGFFHEISSGSCFLLENHLGSFIPTDDNNKDRLGYIKVLVGSSNRNQKQNLPVAGLVLLSLTGFLILVVFVIIAILWLRKKRLSKTKTVKLGRSNSSSSAELEMISIPGLPRRFAYEELAAATENFKNQIGRGGFGTVYKGTLTDQTIVAVKKITSLGIQGKKEFYSEVSIIGNIRHVNLVRLTGFCAQGKQRFLVLEYMNRGSLDSTLFGDGPVLQWGERVEIALGTARGLAYLHSECEQRIIHCDVKPENILLHDNLQVKITDFGISKLISREQSTFFTTMRGTRGYLAPEWLTSSAISNKVDVYSYGMVLLEIVRGRRNCTLQRYSHITENDIEGNGVSSYSSGSELRLIYFPLIALEMHVRRRYLELADPRLEGGVSSEEIEKLVRIALCCLHQDPALRPTMANVVGMLEGGLALSEPRVKSLNFLRAYGQRFTETATMQGPTSNGAAIATYNPLSYISSQQLSGPR</sequence>
<dbReference type="Gene3D" id="1.10.510.10">
    <property type="entry name" value="Transferase(Phosphotransferase) domain 1"/>
    <property type="match status" value="1"/>
</dbReference>
<dbReference type="GO" id="GO:0004674">
    <property type="term" value="F:protein serine/threonine kinase activity"/>
    <property type="evidence" value="ECO:0007669"/>
    <property type="project" value="UniProtKB-KW"/>
</dbReference>
<evidence type="ECO:0000256" key="14">
    <source>
        <dbReference type="ARBA" id="ARBA00023180"/>
    </source>
</evidence>
<evidence type="ECO:0000256" key="3">
    <source>
        <dbReference type="ARBA" id="ARBA00022536"/>
    </source>
</evidence>
<dbReference type="PANTHER" id="PTHR47976:SF60">
    <property type="entry name" value="RECEPTOR-LIKE SERINE_THREONINE-PROTEIN KINASE"/>
    <property type="match status" value="1"/>
</dbReference>
<dbReference type="PROSITE" id="PS00107">
    <property type="entry name" value="PROTEIN_KINASE_ATP"/>
    <property type="match status" value="1"/>
</dbReference>
<evidence type="ECO:0000256" key="7">
    <source>
        <dbReference type="ARBA" id="ARBA00022741"/>
    </source>
</evidence>
<dbReference type="PANTHER" id="PTHR47976">
    <property type="entry name" value="G-TYPE LECTIN S-RECEPTOR-LIKE SERINE/THREONINE-PROTEIN KINASE SD2-5"/>
    <property type="match status" value="1"/>
</dbReference>
<comment type="caution">
    <text evidence="23">The sequence shown here is derived from an EMBL/GenBank/DDBJ whole genome shotgun (WGS) entry which is preliminary data.</text>
</comment>
<evidence type="ECO:0000256" key="11">
    <source>
        <dbReference type="ARBA" id="ARBA00023136"/>
    </source>
</evidence>
<dbReference type="Proteomes" id="UP001324115">
    <property type="component" value="Unassembled WGS sequence"/>
</dbReference>
<evidence type="ECO:0000256" key="6">
    <source>
        <dbReference type="ARBA" id="ARBA00022729"/>
    </source>
</evidence>
<dbReference type="InterPro" id="IPR036426">
    <property type="entry name" value="Bulb-type_lectin_dom_sf"/>
</dbReference>
<keyword evidence="5 19" id="KW-0812">Transmembrane</keyword>
<dbReference type="PROSITE" id="PS50011">
    <property type="entry name" value="PROTEIN_KINASE_DOM"/>
    <property type="match status" value="1"/>
</dbReference>
<evidence type="ECO:0000259" key="22">
    <source>
        <dbReference type="PROSITE" id="PS50927"/>
    </source>
</evidence>
<reference evidence="23 24" key="1">
    <citation type="journal article" date="2023" name="G3 (Bethesda)">
        <title>A haplotype-resolved chromosome-scale genome for Quercus rubra L. provides insights into the genetics of adaptive traits for red oak species.</title>
        <authorList>
            <person name="Kapoor B."/>
            <person name="Jenkins J."/>
            <person name="Schmutz J."/>
            <person name="Zhebentyayeva T."/>
            <person name="Kuelheim C."/>
            <person name="Coggeshall M."/>
            <person name="Heim C."/>
            <person name="Lasky J.R."/>
            <person name="Leites L."/>
            <person name="Islam-Faridi N."/>
            <person name="Romero-Severson J."/>
            <person name="DeLeo V.L."/>
            <person name="Lucas S.M."/>
            <person name="Lazic D."/>
            <person name="Gailing O."/>
            <person name="Carlson J."/>
            <person name="Staton M."/>
        </authorList>
    </citation>
    <scope>NUCLEOTIDE SEQUENCE [LARGE SCALE GENOMIC DNA]</scope>
    <source>
        <strain evidence="23">Pseudo-F2</strain>
    </source>
</reference>
<dbReference type="InterPro" id="IPR017441">
    <property type="entry name" value="Protein_kinase_ATP_BS"/>
</dbReference>
<dbReference type="FunFam" id="1.10.510.10:FF:000621">
    <property type="entry name" value="Serine/threonine-protein kinase"/>
    <property type="match status" value="1"/>
</dbReference>
<feature type="domain" description="Protein kinase" evidence="21">
    <location>
        <begin position="517"/>
        <end position="817"/>
    </location>
</feature>
<evidence type="ECO:0000313" key="24">
    <source>
        <dbReference type="Proteomes" id="UP001324115"/>
    </source>
</evidence>
<feature type="signal peptide" evidence="20">
    <location>
        <begin position="1"/>
        <end position="25"/>
    </location>
</feature>
<dbReference type="SUPFAM" id="SSF51110">
    <property type="entry name" value="alpha-D-mannose-specific plant lectins"/>
    <property type="match status" value="1"/>
</dbReference>
<comment type="catalytic activity">
    <reaction evidence="15 17">
        <text>L-threonyl-[protein] + ATP = O-phospho-L-threonyl-[protein] + ADP + H(+)</text>
        <dbReference type="Rhea" id="RHEA:46608"/>
        <dbReference type="Rhea" id="RHEA-COMP:11060"/>
        <dbReference type="Rhea" id="RHEA-COMP:11605"/>
        <dbReference type="ChEBI" id="CHEBI:15378"/>
        <dbReference type="ChEBI" id="CHEBI:30013"/>
        <dbReference type="ChEBI" id="CHEBI:30616"/>
        <dbReference type="ChEBI" id="CHEBI:61977"/>
        <dbReference type="ChEBI" id="CHEBI:456216"/>
        <dbReference type="EC" id="2.7.11.1"/>
    </reaction>
</comment>
<dbReference type="CDD" id="cd00028">
    <property type="entry name" value="B_lectin"/>
    <property type="match status" value="1"/>
</dbReference>
<comment type="similarity">
    <text evidence="17">Belongs to the protein kinase superfamily. Ser/Thr protein kinase family.</text>
</comment>
<keyword evidence="2 17" id="KW-0723">Serine/threonine-protein kinase</keyword>
<dbReference type="EMBL" id="JAXUIC010000009">
    <property type="protein sequence ID" value="KAK4573643.1"/>
    <property type="molecule type" value="Genomic_DNA"/>
</dbReference>
<keyword evidence="11 19" id="KW-0472">Membrane</keyword>
<dbReference type="InterPro" id="IPR008271">
    <property type="entry name" value="Ser/Thr_kinase_AS"/>
</dbReference>
<evidence type="ECO:0000256" key="2">
    <source>
        <dbReference type="ARBA" id="ARBA00022527"/>
    </source>
</evidence>
<evidence type="ECO:0000259" key="21">
    <source>
        <dbReference type="PROSITE" id="PS50011"/>
    </source>
</evidence>
<dbReference type="GO" id="GO:0005524">
    <property type="term" value="F:ATP binding"/>
    <property type="evidence" value="ECO:0007669"/>
    <property type="project" value="UniProtKB-UniRule"/>
</dbReference>
<evidence type="ECO:0000256" key="19">
    <source>
        <dbReference type="SAM" id="Phobius"/>
    </source>
</evidence>
<keyword evidence="12" id="KW-1015">Disulfide bond</keyword>
<dbReference type="InterPro" id="IPR001480">
    <property type="entry name" value="Bulb-type_lectin_dom"/>
</dbReference>
<organism evidence="23 24">
    <name type="scientific">Quercus rubra</name>
    <name type="common">Northern red oak</name>
    <name type="synonym">Quercus borealis</name>
    <dbReference type="NCBI Taxonomy" id="3512"/>
    <lineage>
        <taxon>Eukaryota</taxon>
        <taxon>Viridiplantae</taxon>
        <taxon>Streptophyta</taxon>
        <taxon>Embryophyta</taxon>
        <taxon>Tracheophyta</taxon>
        <taxon>Spermatophyta</taxon>
        <taxon>Magnoliopsida</taxon>
        <taxon>eudicotyledons</taxon>
        <taxon>Gunneridae</taxon>
        <taxon>Pentapetalae</taxon>
        <taxon>rosids</taxon>
        <taxon>fabids</taxon>
        <taxon>Fagales</taxon>
        <taxon>Fagaceae</taxon>
        <taxon>Quercus</taxon>
    </lineage>
</organism>
<dbReference type="PIRSF" id="PIRSF000641">
    <property type="entry name" value="SRK"/>
    <property type="match status" value="1"/>
</dbReference>
<keyword evidence="4 17" id="KW-0808">Transferase</keyword>
<evidence type="ECO:0000256" key="15">
    <source>
        <dbReference type="ARBA" id="ARBA00047899"/>
    </source>
</evidence>
<accession>A0AAN7IC54</accession>
<evidence type="ECO:0000256" key="10">
    <source>
        <dbReference type="ARBA" id="ARBA00022989"/>
    </source>
</evidence>
<feature type="transmembrane region" description="Helical" evidence="19">
    <location>
        <begin position="446"/>
        <end position="471"/>
    </location>
</feature>
<dbReference type="FunFam" id="3.30.200.20:FF:000178">
    <property type="entry name" value="serine/threonine-protein kinase PBS1-like"/>
    <property type="match status" value="1"/>
</dbReference>
<feature type="chain" id="PRO_5042993658" description="Receptor-like serine/threonine-protein kinase" evidence="20">
    <location>
        <begin position="26"/>
        <end position="864"/>
    </location>
</feature>
<keyword evidence="9 17" id="KW-0067">ATP-binding</keyword>
<evidence type="ECO:0000256" key="20">
    <source>
        <dbReference type="SAM" id="SignalP"/>
    </source>
</evidence>
<keyword evidence="7 17" id="KW-0547">Nucleotide-binding</keyword>
<protein>
    <recommendedName>
        <fullName evidence="17">Receptor-like serine/threonine-protein kinase</fullName>
        <ecNumber evidence="17">2.7.11.1</ecNumber>
    </recommendedName>
</protein>
<comment type="catalytic activity">
    <reaction evidence="16 17">
        <text>L-seryl-[protein] + ATP = O-phospho-L-seryl-[protein] + ADP + H(+)</text>
        <dbReference type="Rhea" id="RHEA:17989"/>
        <dbReference type="Rhea" id="RHEA-COMP:9863"/>
        <dbReference type="Rhea" id="RHEA-COMP:11604"/>
        <dbReference type="ChEBI" id="CHEBI:15378"/>
        <dbReference type="ChEBI" id="CHEBI:29999"/>
        <dbReference type="ChEBI" id="CHEBI:30616"/>
        <dbReference type="ChEBI" id="CHEBI:83421"/>
        <dbReference type="ChEBI" id="CHEBI:456216"/>
        <dbReference type="EC" id="2.7.11.1"/>
    </reaction>
</comment>
<keyword evidence="14" id="KW-0325">Glycoprotein</keyword>
<keyword evidence="10 19" id="KW-1133">Transmembrane helix</keyword>
<keyword evidence="3" id="KW-0245">EGF-like domain</keyword>
<proteinExistence type="inferred from homology"/>
<gene>
    <name evidence="23" type="ORF">RGQ29_031551</name>
</gene>
<dbReference type="Gene3D" id="3.30.200.20">
    <property type="entry name" value="Phosphorylase Kinase, domain 1"/>
    <property type="match status" value="1"/>
</dbReference>
<keyword evidence="24" id="KW-1185">Reference proteome</keyword>
<name>A0AAN7IC54_QUERU</name>
<evidence type="ECO:0000256" key="5">
    <source>
        <dbReference type="ARBA" id="ARBA00022692"/>
    </source>
</evidence>
<evidence type="ECO:0000256" key="1">
    <source>
        <dbReference type="ARBA" id="ARBA00004167"/>
    </source>
</evidence>
<feature type="binding site" evidence="18">
    <location>
        <position position="546"/>
    </location>
    <ligand>
        <name>ATP</name>
        <dbReference type="ChEBI" id="CHEBI:30616"/>
    </ligand>
</feature>
<evidence type="ECO:0000256" key="18">
    <source>
        <dbReference type="PROSITE-ProRule" id="PRU10141"/>
    </source>
</evidence>
<dbReference type="AlphaFoldDB" id="A0AAN7IC54"/>
<dbReference type="Pfam" id="PF00069">
    <property type="entry name" value="Pkinase"/>
    <property type="match status" value="1"/>
</dbReference>
<dbReference type="Pfam" id="PF01453">
    <property type="entry name" value="B_lectin"/>
    <property type="match status" value="1"/>
</dbReference>
<dbReference type="SMART" id="SM00220">
    <property type="entry name" value="S_TKc"/>
    <property type="match status" value="1"/>
</dbReference>
<dbReference type="InterPro" id="IPR000719">
    <property type="entry name" value="Prot_kinase_dom"/>
</dbReference>
<feature type="domain" description="Bulb-type lectin" evidence="22">
    <location>
        <begin position="37"/>
        <end position="154"/>
    </location>
</feature>
<keyword evidence="6 20" id="KW-0732">Signal</keyword>
<keyword evidence="13" id="KW-0675">Receptor</keyword>
<evidence type="ECO:0000256" key="8">
    <source>
        <dbReference type="ARBA" id="ARBA00022777"/>
    </source>
</evidence>
<dbReference type="SUPFAM" id="SSF56112">
    <property type="entry name" value="Protein kinase-like (PK-like)"/>
    <property type="match status" value="1"/>
</dbReference>
<dbReference type="InterPro" id="IPR051343">
    <property type="entry name" value="G-type_lectin_kinases/EP1-like"/>
</dbReference>
<dbReference type="Gene3D" id="2.90.10.10">
    <property type="entry name" value="Bulb-type lectin domain"/>
    <property type="match status" value="1"/>
</dbReference>
<evidence type="ECO:0000256" key="16">
    <source>
        <dbReference type="ARBA" id="ARBA00048679"/>
    </source>
</evidence>
<evidence type="ECO:0000256" key="17">
    <source>
        <dbReference type="PIRNR" id="PIRNR000641"/>
    </source>
</evidence>
<dbReference type="GO" id="GO:0016020">
    <property type="term" value="C:membrane"/>
    <property type="evidence" value="ECO:0007669"/>
    <property type="project" value="UniProtKB-SubCell"/>
</dbReference>
<dbReference type="PROSITE" id="PS00108">
    <property type="entry name" value="PROTEIN_KINASE_ST"/>
    <property type="match status" value="1"/>
</dbReference>
<dbReference type="EC" id="2.7.11.1" evidence="17"/>
<dbReference type="InterPro" id="IPR024171">
    <property type="entry name" value="SRK-like_kinase"/>
</dbReference>
<dbReference type="InterPro" id="IPR011009">
    <property type="entry name" value="Kinase-like_dom_sf"/>
</dbReference>
<dbReference type="SMART" id="SM00108">
    <property type="entry name" value="B_lectin"/>
    <property type="match status" value="1"/>
</dbReference>
<dbReference type="CDD" id="cd14066">
    <property type="entry name" value="STKc_IRAK"/>
    <property type="match status" value="1"/>
</dbReference>
<comment type="subcellular location">
    <subcellularLocation>
        <location evidence="1">Membrane</location>
        <topology evidence="1">Single-pass membrane protein</topology>
    </subcellularLocation>
</comment>
<keyword evidence="8 17" id="KW-0418">Kinase</keyword>
<evidence type="ECO:0000256" key="13">
    <source>
        <dbReference type="ARBA" id="ARBA00023170"/>
    </source>
</evidence>
<evidence type="ECO:0000313" key="23">
    <source>
        <dbReference type="EMBL" id="KAK4573643.1"/>
    </source>
</evidence>
<evidence type="ECO:0000256" key="12">
    <source>
        <dbReference type="ARBA" id="ARBA00023157"/>
    </source>
</evidence>
<evidence type="ECO:0000256" key="9">
    <source>
        <dbReference type="ARBA" id="ARBA00022840"/>
    </source>
</evidence>